<comment type="caution">
    <text evidence="1">The sequence shown here is derived from an EMBL/GenBank/DDBJ whole genome shotgun (WGS) entry which is preliminary data.</text>
</comment>
<sequence length="472" mass="48116">DTAMANNYGVYVFSAASSNRIGTDSNGTADSDERNVISGNTANGVYISDAGTSTNEVTGNYIGVAADGTTDIGNGLHGIRIDDTATSNFIGGTGVADANTIAYNGDAAGEDGISIEDANTDYNSITRNSIFSNQTLGIDLVSGANESIAAPAITGSANGGAAATITLSGTSPVDASGVTIELFESDGGGEGKTSITDTTTTDGSWSTNITGSYTEIGKKIVATATNSTSSTSEFSAEYTIPDINAVADTTGSDTSVDEGNTANLVGSSSYDPNSGQSITSWLWEWIAGEAVIVIDSTSETASFEAPQVAGESSTTIRLTVNGGDTDQVIVTINNLRDKLNLTISDNIMDLDLIMTSAVNTDQHTITVSSTAVNGYTCSVVEDGNLRDGANNIDDVSDSTVNAGSEEYGITTTGGGGVFADDQAISGAPLNVAHNDGVVTESVTTITYKGAVNNTTPTGYYNHIVTYTCVADF</sequence>
<dbReference type="AlphaFoldDB" id="A0A0F9B8S7"/>
<gene>
    <name evidence="1" type="ORF">LCGC14_2476360</name>
</gene>
<organism evidence="1">
    <name type="scientific">marine sediment metagenome</name>
    <dbReference type="NCBI Taxonomy" id="412755"/>
    <lineage>
        <taxon>unclassified sequences</taxon>
        <taxon>metagenomes</taxon>
        <taxon>ecological metagenomes</taxon>
    </lineage>
</organism>
<dbReference type="Gene3D" id="2.60.40.10">
    <property type="entry name" value="Immunoglobulins"/>
    <property type="match status" value="1"/>
</dbReference>
<dbReference type="EMBL" id="LAZR01038902">
    <property type="protein sequence ID" value="KKL18354.1"/>
    <property type="molecule type" value="Genomic_DNA"/>
</dbReference>
<protein>
    <recommendedName>
        <fullName evidence="2">Right handed beta helix domain-containing protein</fullName>
    </recommendedName>
</protein>
<reference evidence="1" key="1">
    <citation type="journal article" date="2015" name="Nature">
        <title>Complex archaea that bridge the gap between prokaryotes and eukaryotes.</title>
        <authorList>
            <person name="Spang A."/>
            <person name="Saw J.H."/>
            <person name="Jorgensen S.L."/>
            <person name="Zaremba-Niedzwiedzka K."/>
            <person name="Martijn J."/>
            <person name="Lind A.E."/>
            <person name="van Eijk R."/>
            <person name="Schleper C."/>
            <person name="Guy L."/>
            <person name="Ettema T.J."/>
        </authorList>
    </citation>
    <scope>NUCLEOTIDE SEQUENCE</scope>
</reference>
<name>A0A0F9B8S7_9ZZZZ</name>
<accession>A0A0F9B8S7</accession>
<evidence type="ECO:0008006" key="2">
    <source>
        <dbReference type="Google" id="ProtNLM"/>
    </source>
</evidence>
<dbReference type="InterPro" id="IPR013783">
    <property type="entry name" value="Ig-like_fold"/>
</dbReference>
<evidence type="ECO:0000313" key="1">
    <source>
        <dbReference type="EMBL" id="KKL18354.1"/>
    </source>
</evidence>
<proteinExistence type="predicted"/>
<feature type="non-terminal residue" evidence="1">
    <location>
        <position position="1"/>
    </location>
</feature>